<proteinExistence type="predicted"/>
<reference evidence="1" key="1">
    <citation type="submission" date="2021-06" db="EMBL/GenBank/DDBJ databases">
        <authorList>
            <person name="Kallberg Y."/>
            <person name="Tangrot J."/>
            <person name="Rosling A."/>
        </authorList>
    </citation>
    <scope>NUCLEOTIDE SEQUENCE</scope>
    <source>
        <strain evidence="1">BR232B</strain>
    </source>
</reference>
<sequence length="181" mass="21491">MNNYSYLFDDFDKNLDFSEELKKRFNLDDKEFEKIRKNRDSHELIKLVKKMDPDFYKDSPFISIAEDLLKALKESLIEKLVIATSHSKGRYTENGDPRKIEKFQKTFGLFPNCKLECIELKVIKKTKDRLPNMTYLLPNYKTNEQVKERKLIEALVSNLKDEDFTKAAEEYKEKTKTSNNK</sequence>
<name>A0A9N9E873_9GLOM</name>
<accession>A0A9N9E873</accession>
<evidence type="ECO:0000313" key="1">
    <source>
        <dbReference type="EMBL" id="CAG8664168.1"/>
    </source>
</evidence>
<protein>
    <submittedName>
        <fullName evidence="1">9820_t:CDS:1</fullName>
    </submittedName>
</protein>
<evidence type="ECO:0000313" key="2">
    <source>
        <dbReference type="Proteomes" id="UP000789739"/>
    </source>
</evidence>
<dbReference type="EMBL" id="CAJVPI010003995">
    <property type="protein sequence ID" value="CAG8664168.1"/>
    <property type="molecule type" value="Genomic_DNA"/>
</dbReference>
<organism evidence="1 2">
    <name type="scientific">Paraglomus brasilianum</name>
    <dbReference type="NCBI Taxonomy" id="144538"/>
    <lineage>
        <taxon>Eukaryota</taxon>
        <taxon>Fungi</taxon>
        <taxon>Fungi incertae sedis</taxon>
        <taxon>Mucoromycota</taxon>
        <taxon>Glomeromycotina</taxon>
        <taxon>Glomeromycetes</taxon>
        <taxon>Paraglomerales</taxon>
        <taxon>Paraglomeraceae</taxon>
        <taxon>Paraglomus</taxon>
    </lineage>
</organism>
<keyword evidence="2" id="KW-1185">Reference proteome</keyword>
<dbReference type="Proteomes" id="UP000789739">
    <property type="component" value="Unassembled WGS sequence"/>
</dbReference>
<gene>
    <name evidence="1" type="ORF">PBRASI_LOCUS10953</name>
</gene>
<comment type="caution">
    <text evidence="1">The sequence shown here is derived from an EMBL/GenBank/DDBJ whole genome shotgun (WGS) entry which is preliminary data.</text>
</comment>
<dbReference type="OrthoDB" id="2445969at2759"/>
<dbReference type="AlphaFoldDB" id="A0A9N9E873"/>